<gene>
    <name evidence="3" type="ORF">VOI32_30545</name>
</gene>
<sequence length="319" mass="35780">MGFYLPARRLILGCVTPLNCICEKKGVPMRVLAVFILLIIYFPGNAWTAVNDRRVVTWNLQGSSASTESKWNSNIRTVLLGNRDDGPIPVSRHIDVMMIQEAGTLPASITTNPPLPLEGRLVNPDLVVAPINEYVWNLGTSRRPIDYYVYFSRVDTGANRVNLAILSKEKADQVILLRPRAWSGARPILGIRLGSDYYFGIHALANGGTDSGAIVARVWEYFNQNQISDQWLIAGDFNREPNQLRDLLRRSYPQEYRNVTFQYEDRPTHRTSGHNLDYGIAGQLNNPSGGPNFDCSLFTPSLIGQLVSDHSPVLLWPKK</sequence>
<evidence type="ECO:0000313" key="4">
    <source>
        <dbReference type="Proteomes" id="UP001462961"/>
    </source>
</evidence>
<dbReference type="InterPro" id="IPR003539">
    <property type="entry name" value="CD_toxinB"/>
</dbReference>
<dbReference type="InterPro" id="IPR005135">
    <property type="entry name" value="Endo/exonuclease/phosphatase"/>
</dbReference>
<reference evidence="3 4" key="1">
    <citation type="submission" date="2024-01" db="EMBL/GenBank/DDBJ databases">
        <title>The diversity of rhizobia nodulating Mimosa spp. in eleven states of Brazil covering several biomes is determined by host plant, location, and edaphic factors.</title>
        <authorList>
            <person name="Rouws L."/>
            <person name="Barauna A."/>
            <person name="Beukes C."/>
            <person name="De Faria S.M."/>
            <person name="Gross E."/>
            <person name="Dos Reis Junior F.B."/>
            <person name="Simon M."/>
            <person name="Maluk M."/>
            <person name="Odee D.W."/>
            <person name="Kenicer G."/>
            <person name="Young J.P.W."/>
            <person name="Reis V.M."/>
            <person name="Zilli J."/>
            <person name="James E.K."/>
        </authorList>
    </citation>
    <scope>NUCLEOTIDE SEQUENCE [LARGE SCALE GENOMIC DNA]</scope>
    <source>
        <strain evidence="3 4">JHI1651</strain>
    </source>
</reference>
<evidence type="ECO:0000259" key="2">
    <source>
        <dbReference type="Pfam" id="PF03372"/>
    </source>
</evidence>
<dbReference type="NCBIfam" id="NF011787">
    <property type="entry name" value="PRK15251.1"/>
    <property type="match status" value="1"/>
</dbReference>
<protein>
    <submittedName>
        <fullName evidence="3">Cytolethal distending toxin subunit B family protein</fullName>
    </submittedName>
</protein>
<accession>A0ABV0E4C0</accession>
<dbReference type="CDD" id="cd09081">
    <property type="entry name" value="CdtB"/>
    <property type="match status" value="1"/>
</dbReference>
<dbReference type="RefSeq" id="WP_233445382.1">
    <property type="nucleotide sequence ID" value="NZ_JAKUCO010000043.1"/>
</dbReference>
<organism evidence="3 4">
    <name type="scientific">Paraburkholderia caribensis</name>
    <dbReference type="NCBI Taxonomy" id="75105"/>
    <lineage>
        <taxon>Bacteria</taxon>
        <taxon>Pseudomonadati</taxon>
        <taxon>Pseudomonadota</taxon>
        <taxon>Betaproteobacteria</taxon>
        <taxon>Burkholderiales</taxon>
        <taxon>Burkholderiaceae</taxon>
        <taxon>Paraburkholderia</taxon>
    </lineage>
</organism>
<proteinExistence type="predicted"/>
<name>A0ABV0E4C0_9BURK</name>
<evidence type="ECO:0000313" key="3">
    <source>
        <dbReference type="EMBL" id="MEO1758263.1"/>
    </source>
</evidence>
<keyword evidence="1" id="KW-1133">Transmembrane helix</keyword>
<dbReference type="InterPro" id="IPR036691">
    <property type="entry name" value="Endo/exonu/phosph_ase_sf"/>
</dbReference>
<dbReference type="Gene3D" id="3.60.10.10">
    <property type="entry name" value="Endonuclease/exonuclease/phosphatase"/>
    <property type="match status" value="1"/>
</dbReference>
<comment type="caution">
    <text evidence="3">The sequence shown here is derived from an EMBL/GenBank/DDBJ whole genome shotgun (WGS) entry which is preliminary data.</text>
</comment>
<dbReference type="SUPFAM" id="SSF56219">
    <property type="entry name" value="DNase I-like"/>
    <property type="match status" value="1"/>
</dbReference>
<dbReference type="PRINTS" id="PR01388">
    <property type="entry name" value="CDTOXINB"/>
</dbReference>
<dbReference type="EMBL" id="JAYLVJ010000051">
    <property type="protein sequence ID" value="MEO1758263.1"/>
    <property type="molecule type" value="Genomic_DNA"/>
</dbReference>
<feature type="domain" description="Endonuclease/exonuclease/phosphatase" evidence="2">
    <location>
        <begin position="56"/>
        <end position="255"/>
    </location>
</feature>
<keyword evidence="4" id="KW-1185">Reference proteome</keyword>
<dbReference type="Pfam" id="PF03372">
    <property type="entry name" value="Exo_endo_phos"/>
    <property type="match status" value="1"/>
</dbReference>
<evidence type="ECO:0000256" key="1">
    <source>
        <dbReference type="SAM" id="Phobius"/>
    </source>
</evidence>
<feature type="transmembrane region" description="Helical" evidence="1">
    <location>
        <begin position="31"/>
        <end position="50"/>
    </location>
</feature>
<keyword evidence="1" id="KW-0472">Membrane</keyword>
<keyword evidence="1" id="KW-0812">Transmembrane</keyword>
<dbReference type="Proteomes" id="UP001462961">
    <property type="component" value="Unassembled WGS sequence"/>
</dbReference>